<evidence type="ECO:0000313" key="1">
    <source>
        <dbReference type="EMBL" id="JAP10323.1"/>
    </source>
</evidence>
<reference evidence="1" key="1">
    <citation type="submission" date="2015-12" db="EMBL/GenBank/DDBJ databases">
        <title>Gene expression during late stages of embryo sac development: a critical building block for successful pollen-pistil interactions.</title>
        <authorList>
            <person name="Liu Y."/>
            <person name="Joly V."/>
            <person name="Sabar M."/>
            <person name="Matton D.P."/>
        </authorList>
    </citation>
    <scope>NUCLEOTIDE SEQUENCE</scope>
</reference>
<proteinExistence type="predicted"/>
<dbReference type="AlphaFoldDB" id="A0A0V0GQZ9"/>
<accession>A0A0V0GQZ9</accession>
<sequence>LADPRVAVGSGPVDFVVRCGPADPRVAVAGYPGPVDFVVRCGPADPRVAVAGYPGPEYRAEVEFQLPPEREYLLAVEFQRAAEQREY</sequence>
<organism evidence="1">
    <name type="scientific">Solanum chacoense</name>
    <name type="common">Chaco potato</name>
    <dbReference type="NCBI Taxonomy" id="4108"/>
    <lineage>
        <taxon>Eukaryota</taxon>
        <taxon>Viridiplantae</taxon>
        <taxon>Streptophyta</taxon>
        <taxon>Embryophyta</taxon>
        <taxon>Tracheophyta</taxon>
        <taxon>Spermatophyta</taxon>
        <taxon>Magnoliopsida</taxon>
        <taxon>eudicotyledons</taxon>
        <taxon>Gunneridae</taxon>
        <taxon>Pentapetalae</taxon>
        <taxon>asterids</taxon>
        <taxon>lamiids</taxon>
        <taxon>Solanales</taxon>
        <taxon>Solanaceae</taxon>
        <taxon>Solanoideae</taxon>
        <taxon>Solaneae</taxon>
        <taxon>Solanum</taxon>
    </lineage>
</organism>
<name>A0A0V0GQZ9_SOLCH</name>
<feature type="non-terminal residue" evidence="1">
    <location>
        <position position="1"/>
    </location>
</feature>
<protein>
    <submittedName>
        <fullName evidence="1">Putative ovule protein</fullName>
    </submittedName>
</protein>
<dbReference type="EMBL" id="GEDG01033320">
    <property type="protein sequence ID" value="JAP10323.1"/>
    <property type="molecule type" value="Transcribed_RNA"/>
</dbReference>